<dbReference type="PANTHER" id="PTHR43943:SF2">
    <property type="entry name" value="DEHYDROGENASE_REDUCTASE 4"/>
    <property type="match status" value="1"/>
</dbReference>
<dbReference type="GO" id="GO:0016491">
    <property type="term" value="F:oxidoreductase activity"/>
    <property type="evidence" value="ECO:0007669"/>
    <property type="project" value="UniProtKB-KW"/>
</dbReference>
<dbReference type="AlphaFoldDB" id="A0A1I5ZHG9"/>
<gene>
    <name evidence="3" type="ORF">SAMN05421854_11560</name>
</gene>
<dbReference type="EMBL" id="FOWC01000015">
    <property type="protein sequence ID" value="SFQ55577.1"/>
    <property type="molecule type" value="Genomic_DNA"/>
</dbReference>
<evidence type="ECO:0000313" key="3">
    <source>
        <dbReference type="EMBL" id="SFQ55577.1"/>
    </source>
</evidence>
<evidence type="ECO:0000313" key="4">
    <source>
        <dbReference type="Proteomes" id="UP000199137"/>
    </source>
</evidence>
<organism evidence="3 4">
    <name type="scientific">Amycolatopsis rubida</name>
    <dbReference type="NCBI Taxonomy" id="112413"/>
    <lineage>
        <taxon>Bacteria</taxon>
        <taxon>Bacillati</taxon>
        <taxon>Actinomycetota</taxon>
        <taxon>Actinomycetes</taxon>
        <taxon>Pseudonocardiales</taxon>
        <taxon>Pseudonocardiaceae</taxon>
        <taxon>Amycolatopsis</taxon>
    </lineage>
</organism>
<name>A0A1I5ZHG9_9PSEU</name>
<evidence type="ECO:0000256" key="2">
    <source>
        <dbReference type="ARBA" id="ARBA00023002"/>
    </source>
</evidence>
<dbReference type="OrthoDB" id="286404at2"/>
<dbReference type="PRINTS" id="PR00080">
    <property type="entry name" value="SDRFAMILY"/>
</dbReference>
<dbReference type="Pfam" id="PF13561">
    <property type="entry name" value="adh_short_C2"/>
    <property type="match status" value="1"/>
</dbReference>
<accession>A0A1I5ZHG9</accession>
<dbReference type="InterPro" id="IPR002347">
    <property type="entry name" value="SDR_fam"/>
</dbReference>
<dbReference type="PANTHER" id="PTHR43943">
    <property type="entry name" value="DEHYDROGENASE/REDUCTASE (SDR FAMILY) MEMBER 4"/>
    <property type="match status" value="1"/>
</dbReference>
<dbReference type="STRING" id="112413.SAMN05421854_11560"/>
<keyword evidence="2" id="KW-0560">Oxidoreductase</keyword>
<dbReference type="SUPFAM" id="SSF51735">
    <property type="entry name" value="NAD(P)-binding Rossmann-fold domains"/>
    <property type="match status" value="1"/>
</dbReference>
<evidence type="ECO:0000256" key="1">
    <source>
        <dbReference type="ARBA" id="ARBA00006484"/>
    </source>
</evidence>
<dbReference type="Proteomes" id="UP000199137">
    <property type="component" value="Unassembled WGS sequence"/>
</dbReference>
<protein>
    <submittedName>
        <fullName evidence="3">NAD(P)-dependent dehydrogenase, short-chain alcohol dehydrogenase family</fullName>
    </submittedName>
</protein>
<dbReference type="PRINTS" id="PR00081">
    <property type="entry name" value="GDHRDH"/>
</dbReference>
<dbReference type="CDD" id="cd05233">
    <property type="entry name" value="SDR_c"/>
    <property type="match status" value="1"/>
</dbReference>
<dbReference type="FunFam" id="3.40.50.720:FF:000084">
    <property type="entry name" value="Short-chain dehydrogenase reductase"/>
    <property type="match status" value="1"/>
</dbReference>
<dbReference type="Gene3D" id="3.40.50.720">
    <property type="entry name" value="NAD(P)-binding Rossmann-like Domain"/>
    <property type="match status" value="1"/>
</dbReference>
<comment type="similarity">
    <text evidence="1">Belongs to the short-chain dehydrogenases/reductases (SDR) family.</text>
</comment>
<sequence>MTSPAPAEPSEGFAGRVVVVTGGSRGLGRAMALGYAARGATVVVASRKLAACEAVAQEAAAAGAAKALPLACHVGRWQDCDQLVRRVLEECGRIDVLVNNAGMSPLYPSFADVDEALFDKVLEVNLKGAWRLSVLAGDRMKQAGGGTILNISSIAAVQPTARELPYAVAKAGLNTLTVGLAHALGPEVRVNAIMPGAFQTDATAGWPEAAVAELSGTQVPLRRLGKAGEIVAAALHLTGESSTYTTGAILKIDGGLAWAPA</sequence>
<dbReference type="PROSITE" id="PS00061">
    <property type="entry name" value="ADH_SHORT"/>
    <property type="match status" value="1"/>
</dbReference>
<reference evidence="3 4" key="1">
    <citation type="submission" date="2016-10" db="EMBL/GenBank/DDBJ databases">
        <authorList>
            <person name="de Groot N.N."/>
        </authorList>
    </citation>
    <scope>NUCLEOTIDE SEQUENCE [LARGE SCALE GENOMIC DNA]</scope>
    <source>
        <strain evidence="3 4">DSM 44637</strain>
    </source>
</reference>
<dbReference type="InterPro" id="IPR036291">
    <property type="entry name" value="NAD(P)-bd_dom_sf"/>
</dbReference>
<proteinExistence type="inferred from homology"/>
<dbReference type="InterPro" id="IPR020904">
    <property type="entry name" value="Sc_DH/Rdtase_CS"/>
</dbReference>